<keyword evidence="1" id="KW-1133">Transmembrane helix</keyword>
<dbReference type="OrthoDB" id="2830640at2759"/>
<accession>A0A9N9KZB9</accession>
<feature type="transmembrane region" description="Helical" evidence="1">
    <location>
        <begin position="379"/>
        <end position="400"/>
    </location>
</feature>
<keyword evidence="3" id="KW-1185">Reference proteome</keyword>
<sequence length="453" mass="51284">MSFPAWRYNGNQPPTRINPYERLGSLWTWSQHQAPKFEPMSGIACGFSCFRYSSSSIQDEISEMELKESDMDAWLNTPVPIRDGKSPTDGYKILLLIEDVRNLDIHMKFKTLVGITKAFKLPPVELNGIFRYDPATNLTMGYMVASKCFVAGLNYFEKVQYQYSACAHPLLIPIAILELMLENMIISIEGENQSLTTIERETGFSAMSLDEKKVENWQPLVRKLGEVHTYYLNYQTGVKTIQMAAGSHLKHLDVLYRSLPEERRERLKSQTLKLGERLEYLSSAADHAAVYGNMLNRLQAQQLVLFNLIAQEDNKINTDLSKDTKELATASKHDSSALKVVAFLTTLFLPGTFVATFFAMPLFNWESPSIWAVTTAHYWFYWIVTGPLTAVTMIVVLFWAMRQRPRWRSGTAKPRRRSAGLELGRMGLGRGKSGMAGNANICRGTEDGLGVYP</sequence>
<evidence type="ECO:0000313" key="2">
    <source>
        <dbReference type="EMBL" id="CAG8956244.1"/>
    </source>
</evidence>
<protein>
    <submittedName>
        <fullName evidence="2">Uncharacterized protein</fullName>
    </submittedName>
</protein>
<dbReference type="EMBL" id="CAJVRL010000070">
    <property type="protein sequence ID" value="CAG8956244.1"/>
    <property type="molecule type" value="Genomic_DNA"/>
</dbReference>
<evidence type="ECO:0000313" key="3">
    <source>
        <dbReference type="Proteomes" id="UP000696280"/>
    </source>
</evidence>
<gene>
    <name evidence="2" type="ORF">HYFRA_00003624</name>
</gene>
<proteinExistence type="predicted"/>
<dbReference type="Gene3D" id="1.20.58.340">
    <property type="entry name" value="Magnesium transport protein CorA, transmembrane region"/>
    <property type="match status" value="1"/>
</dbReference>
<comment type="caution">
    <text evidence="2">The sequence shown here is derived from an EMBL/GenBank/DDBJ whole genome shotgun (WGS) entry which is preliminary data.</text>
</comment>
<reference evidence="2" key="1">
    <citation type="submission" date="2021-07" db="EMBL/GenBank/DDBJ databases">
        <authorList>
            <person name="Durling M."/>
        </authorList>
    </citation>
    <scope>NUCLEOTIDE SEQUENCE</scope>
</reference>
<name>A0A9N9KZB9_9HELO</name>
<dbReference type="AlphaFoldDB" id="A0A9N9KZB9"/>
<keyword evidence="1" id="KW-0472">Membrane</keyword>
<evidence type="ECO:0000256" key="1">
    <source>
        <dbReference type="SAM" id="Phobius"/>
    </source>
</evidence>
<organism evidence="2 3">
    <name type="scientific">Hymenoscyphus fraxineus</name>
    <dbReference type="NCBI Taxonomy" id="746836"/>
    <lineage>
        <taxon>Eukaryota</taxon>
        <taxon>Fungi</taxon>
        <taxon>Dikarya</taxon>
        <taxon>Ascomycota</taxon>
        <taxon>Pezizomycotina</taxon>
        <taxon>Leotiomycetes</taxon>
        <taxon>Helotiales</taxon>
        <taxon>Helotiaceae</taxon>
        <taxon>Hymenoscyphus</taxon>
    </lineage>
</organism>
<dbReference type="Proteomes" id="UP000696280">
    <property type="component" value="Unassembled WGS sequence"/>
</dbReference>
<keyword evidence="1" id="KW-0812">Transmembrane</keyword>
<feature type="transmembrane region" description="Helical" evidence="1">
    <location>
        <begin position="340"/>
        <end position="359"/>
    </location>
</feature>